<evidence type="ECO:0000256" key="2">
    <source>
        <dbReference type="ARBA" id="ARBA00022801"/>
    </source>
</evidence>
<sequence length="265" mass="28638">MRRIVLMAGLIGTLVACGGSGGDVKPMRAAGAVSPAPLPVTLKEPDPDVRRGLSPEYTRTNCAVLKCVALTFDDGPAKETEVLLRILAQRGVRATFFVVGRMVEENPEILRRELQEGHEIGNHSWSHASLASLSPDGVRAELGRTQAAIKAHTGYISTLMRPPYGATNERVAAVARELGLAEIMWAVDPLDWQDRDAAKVRRRVLEQTGAGDIVLLHDIHLSSIEAVPEILAGLAERGYRFVTVSQLLAGTPVRPGHSYVERSAT</sequence>
<protein>
    <recommendedName>
        <fullName evidence="3">NodB homology domain-containing protein</fullName>
    </recommendedName>
</protein>
<feature type="domain" description="NodB homology" evidence="3">
    <location>
        <begin position="66"/>
        <end position="242"/>
    </location>
</feature>
<evidence type="ECO:0000313" key="5">
    <source>
        <dbReference type="Proteomes" id="UP001500665"/>
    </source>
</evidence>
<dbReference type="EMBL" id="BAAAHH010000031">
    <property type="protein sequence ID" value="GAA0963832.1"/>
    <property type="molecule type" value="Genomic_DNA"/>
</dbReference>
<comment type="caution">
    <text evidence="4">The sequence shown here is derived from an EMBL/GenBank/DDBJ whole genome shotgun (WGS) entry which is preliminary data.</text>
</comment>
<gene>
    <name evidence="4" type="ORF">GCM10009550_60260</name>
</gene>
<dbReference type="Pfam" id="PF01522">
    <property type="entry name" value="Polysacc_deac_1"/>
    <property type="match status" value="1"/>
</dbReference>
<dbReference type="PROSITE" id="PS51257">
    <property type="entry name" value="PROKAR_LIPOPROTEIN"/>
    <property type="match status" value="1"/>
</dbReference>
<dbReference type="PANTHER" id="PTHR10587:SF133">
    <property type="entry name" value="CHITIN DEACETYLASE 1-RELATED"/>
    <property type="match status" value="1"/>
</dbReference>
<organism evidence="4 5">
    <name type="scientific">Actinocorallia libanotica</name>
    <dbReference type="NCBI Taxonomy" id="46162"/>
    <lineage>
        <taxon>Bacteria</taxon>
        <taxon>Bacillati</taxon>
        <taxon>Actinomycetota</taxon>
        <taxon>Actinomycetes</taxon>
        <taxon>Streptosporangiales</taxon>
        <taxon>Thermomonosporaceae</taxon>
        <taxon>Actinocorallia</taxon>
    </lineage>
</organism>
<dbReference type="Proteomes" id="UP001500665">
    <property type="component" value="Unassembled WGS sequence"/>
</dbReference>
<dbReference type="InterPro" id="IPR002509">
    <property type="entry name" value="NODB_dom"/>
</dbReference>
<name>A0ABP4CDQ5_9ACTN</name>
<keyword evidence="5" id="KW-1185">Reference proteome</keyword>
<dbReference type="CDD" id="cd10917">
    <property type="entry name" value="CE4_NodB_like_6s_7s"/>
    <property type="match status" value="1"/>
</dbReference>
<dbReference type="PANTHER" id="PTHR10587">
    <property type="entry name" value="GLYCOSYL TRANSFERASE-RELATED"/>
    <property type="match status" value="1"/>
</dbReference>
<proteinExistence type="predicted"/>
<dbReference type="RefSeq" id="WP_344244433.1">
    <property type="nucleotide sequence ID" value="NZ_BAAAHH010000031.1"/>
</dbReference>
<evidence type="ECO:0000259" key="3">
    <source>
        <dbReference type="PROSITE" id="PS51677"/>
    </source>
</evidence>
<reference evidence="5" key="1">
    <citation type="journal article" date="2019" name="Int. J. Syst. Evol. Microbiol.">
        <title>The Global Catalogue of Microorganisms (GCM) 10K type strain sequencing project: providing services to taxonomists for standard genome sequencing and annotation.</title>
        <authorList>
            <consortium name="The Broad Institute Genomics Platform"/>
            <consortium name="The Broad Institute Genome Sequencing Center for Infectious Disease"/>
            <person name="Wu L."/>
            <person name="Ma J."/>
        </authorList>
    </citation>
    <scope>NUCLEOTIDE SEQUENCE [LARGE SCALE GENOMIC DNA]</scope>
    <source>
        <strain evidence="5">JCM 10696</strain>
    </source>
</reference>
<accession>A0ABP4CDQ5</accession>
<keyword evidence="1" id="KW-0479">Metal-binding</keyword>
<dbReference type="Gene3D" id="3.20.20.370">
    <property type="entry name" value="Glycoside hydrolase/deacetylase"/>
    <property type="match status" value="1"/>
</dbReference>
<evidence type="ECO:0000256" key="1">
    <source>
        <dbReference type="ARBA" id="ARBA00022723"/>
    </source>
</evidence>
<dbReference type="InterPro" id="IPR050248">
    <property type="entry name" value="Polysacc_deacetylase_ArnD"/>
</dbReference>
<dbReference type="PROSITE" id="PS51677">
    <property type="entry name" value="NODB"/>
    <property type="match status" value="1"/>
</dbReference>
<dbReference type="InterPro" id="IPR011330">
    <property type="entry name" value="Glyco_hydro/deAcase_b/a-brl"/>
</dbReference>
<evidence type="ECO:0000313" key="4">
    <source>
        <dbReference type="EMBL" id="GAA0963832.1"/>
    </source>
</evidence>
<dbReference type="SUPFAM" id="SSF88713">
    <property type="entry name" value="Glycoside hydrolase/deacetylase"/>
    <property type="match status" value="1"/>
</dbReference>
<keyword evidence="2" id="KW-0378">Hydrolase</keyword>